<dbReference type="PANTHER" id="PTHR11358">
    <property type="entry name" value="ARGINASE/AGMATINASE"/>
    <property type="match status" value="1"/>
</dbReference>
<keyword evidence="1 5" id="KW-0479">Metal-binding</keyword>
<evidence type="ECO:0000256" key="1">
    <source>
        <dbReference type="ARBA" id="ARBA00022723"/>
    </source>
</evidence>
<dbReference type="PROSITE" id="PS01053">
    <property type="entry name" value="ARGINASE_1"/>
    <property type="match status" value="1"/>
</dbReference>
<reference evidence="10 11" key="2">
    <citation type="submission" date="2016-02" db="EMBL/GenBank/DDBJ databases">
        <authorList>
            <person name="Wen L."/>
            <person name="He K."/>
            <person name="Yang H."/>
        </authorList>
    </citation>
    <scope>NUCLEOTIDE SEQUENCE [LARGE SCALE GENOMIC DNA]</scope>
    <source>
        <strain evidence="10 11">AGD 8-3</strain>
    </source>
</reference>
<dbReference type="Gene3D" id="3.40.800.10">
    <property type="entry name" value="Ureohydrolase domain"/>
    <property type="match status" value="1"/>
</dbReference>
<dbReference type="PANTHER" id="PTHR11358:SF35">
    <property type="entry name" value="FORMIMIDOYLGLUTAMASE"/>
    <property type="match status" value="1"/>
</dbReference>
<comment type="cofactor">
    <cofactor evidence="5 7">
        <name>Mn(2+)</name>
        <dbReference type="ChEBI" id="CHEBI:29035"/>
    </cofactor>
    <text evidence="5 7">Binds 2 manganese ions per subunit.</text>
</comment>
<sequence length="329" mass="34589">MSEWIDMSPWAGREDPEPNSLRWHQVIEPLPTGSRAANAPAGIALLGFACDAGVARNHGRIGAAGGPRAIRKALANLAWHHGASAFDAGDVVCHPHGSDDGMESAQSRLAGRAAALLDAGHLPVVLGGGHEVAYGSWSGLARHLENAASGKTAPVIGIINLDAHFDLRNPLLTPGQRGSSGTPFAQIADECERRGWPFRYACLGVSRANNTAALFERAAEFGVLVREDHEITAASLDGIGDELDAFIADCDRIYLTIDLDVLPASEAPGVSAPAAHGVSLPLLERLAVRVRDSHKLALVDLAELNPGFDIDGRTAKAAARLIHQLTLAP</sequence>
<dbReference type="GO" id="GO:0050415">
    <property type="term" value="F:formimidoylglutamase activity"/>
    <property type="evidence" value="ECO:0007669"/>
    <property type="project" value="UniProtKB-UniRule"/>
</dbReference>
<dbReference type="GO" id="GO:0033389">
    <property type="term" value="P:putrescine biosynthetic process from arginine, via agmatine"/>
    <property type="evidence" value="ECO:0007669"/>
    <property type="project" value="TreeGrafter"/>
</dbReference>
<keyword evidence="3 5" id="KW-0369">Histidine metabolism</keyword>
<dbReference type="NCBIfam" id="TIGR01227">
    <property type="entry name" value="hutG"/>
    <property type="match status" value="1"/>
</dbReference>
<feature type="binding site" evidence="5">
    <location>
        <position position="258"/>
    </location>
    <ligand>
        <name>Mn(2+)</name>
        <dbReference type="ChEBI" id="CHEBI:29035"/>
        <label>2</label>
    </ligand>
</feature>
<dbReference type="InterPro" id="IPR006035">
    <property type="entry name" value="Ureohydrolase"/>
</dbReference>
<evidence type="ECO:0000256" key="9">
    <source>
        <dbReference type="RuleBase" id="RU003684"/>
    </source>
</evidence>
<dbReference type="EC" id="3.5.3.8" evidence="5 6"/>
<dbReference type="GO" id="GO:0019557">
    <property type="term" value="P:L-histidine catabolic process to glutamate and formate"/>
    <property type="evidence" value="ECO:0007669"/>
    <property type="project" value="UniProtKB-UniPathway"/>
</dbReference>
<dbReference type="HAMAP" id="MF_00737">
    <property type="entry name" value="Formimidoylglutam"/>
    <property type="match status" value="1"/>
</dbReference>
<dbReference type="CDD" id="cd09988">
    <property type="entry name" value="Formimidoylglutamase"/>
    <property type="match status" value="1"/>
</dbReference>
<protein>
    <recommendedName>
        <fullName evidence="5 6">Formimidoylglutamase</fullName>
        <ecNumber evidence="5 6">3.5.3.8</ecNumber>
    </recommendedName>
    <alternativeName>
        <fullName evidence="5">Formiminoglutamase</fullName>
    </alternativeName>
    <alternativeName>
        <fullName evidence="5">Formiminoglutamate hydrolase</fullName>
    </alternativeName>
</protein>
<dbReference type="PATRIC" id="fig|507626.3.peg.1559"/>
<comment type="similarity">
    <text evidence="5 8 9">Belongs to the arginase family.</text>
</comment>
<dbReference type="OrthoDB" id="9789727at2"/>
<feature type="binding site" evidence="5 7">
    <location>
        <position position="258"/>
    </location>
    <ligand>
        <name>Mn(2+)</name>
        <dbReference type="ChEBI" id="CHEBI:29035"/>
        <label>1</label>
    </ligand>
</feature>
<feature type="binding site" evidence="5 7">
    <location>
        <position position="130"/>
    </location>
    <ligand>
        <name>Mn(2+)</name>
        <dbReference type="ChEBI" id="CHEBI:29035"/>
        <label>1</label>
    </ligand>
</feature>
<keyword evidence="4 5" id="KW-0464">Manganese</keyword>
<comment type="pathway">
    <text evidence="5">Amino-acid degradation; L-histidine degradation into L-glutamate; L-glutamate from N-formimidoyl-L-glutamate (hydrolase route): step 1/1.</text>
</comment>
<dbReference type="GO" id="GO:0019556">
    <property type="term" value="P:L-histidine catabolic process to glutamate and formamide"/>
    <property type="evidence" value="ECO:0007669"/>
    <property type="project" value="UniProtKB-UniRule"/>
</dbReference>
<dbReference type="Pfam" id="PF00491">
    <property type="entry name" value="Arginase"/>
    <property type="match status" value="1"/>
</dbReference>
<organism evidence="10 11">
    <name type="scientific">Halomonas chromatireducens</name>
    <dbReference type="NCBI Taxonomy" id="507626"/>
    <lineage>
        <taxon>Bacteria</taxon>
        <taxon>Pseudomonadati</taxon>
        <taxon>Pseudomonadota</taxon>
        <taxon>Gammaproteobacteria</taxon>
        <taxon>Oceanospirillales</taxon>
        <taxon>Halomonadaceae</taxon>
        <taxon>Halomonas</taxon>
    </lineage>
</organism>
<dbReference type="AlphaFoldDB" id="A0A109ULJ4"/>
<evidence type="ECO:0000313" key="10">
    <source>
        <dbReference type="EMBL" id="AMD00638.1"/>
    </source>
</evidence>
<feature type="binding site" evidence="7">
    <location>
        <position position="260"/>
    </location>
    <ligand>
        <name>Mn(2+)</name>
        <dbReference type="ChEBI" id="CHEBI:29035"/>
        <label>1</label>
    </ligand>
</feature>
<dbReference type="Proteomes" id="UP000063387">
    <property type="component" value="Chromosome"/>
</dbReference>
<dbReference type="InterPro" id="IPR020855">
    <property type="entry name" value="Ureohydrolase_Mn_BS"/>
</dbReference>
<dbReference type="RefSeq" id="WP_066447254.1">
    <property type="nucleotide sequence ID" value="NZ_CP014226.1"/>
</dbReference>
<dbReference type="STRING" id="507626.LOKO_01570"/>
<dbReference type="InterPro" id="IPR023696">
    <property type="entry name" value="Ureohydrolase_dom_sf"/>
</dbReference>
<dbReference type="UniPathway" id="UPA00379">
    <property type="reaction ID" value="UER00552"/>
</dbReference>
<feature type="binding site" evidence="7">
    <location>
        <position position="164"/>
    </location>
    <ligand>
        <name>Mn(2+)</name>
        <dbReference type="ChEBI" id="CHEBI:29035"/>
        <label>1</label>
    </ligand>
</feature>
<dbReference type="SUPFAM" id="SSF52768">
    <property type="entry name" value="Arginase/deacetylase"/>
    <property type="match status" value="1"/>
</dbReference>
<dbReference type="GO" id="GO:0008783">
    <property type="term" value="F:agmatinase activity"/>
    <property type="evidence" value="ECO:0007669"/>
    <property type="project" value="TreeGrafter"/>
</dbReference>
<reference evidence="10 11" key="1">
    <citation type="journal article" date="2016" name="Genome Announc.">
        <title>Draft Genome Sequence of 'Halomonas chromatireducens' Strain AGD 8-3, a Haloalkaliphilic Chromate- and Selenite-Reducing Gammaproteobacterium.</title>
        <authorList>
            <person name="Sharko F.S."/>
            <person name="Shapovalova A.A."/>
            <person name="Tsygankova S.V."/>
            <person name="Komova A.V."/>
            <person name="Boulygina E.S."/>
            <person name="Teslyuk A.B."/>
            <person name="Gotovtsev P.M."/>
            <person name="Namsaraev Z.B."/>
            <person name="Khijniak T.V."/>
            <person name="Nedoluzhko A.V."/>
            <person name="Vasilov R.G."/>
        </authorList>
    </citation>
    <scope>NUCLEOTIDE SEQUENCE [LARGE SCALE GENOMIC DNA]</scope>
    <source>
        <strain evidence="10 11">AGD 8-3</strain>
    </source>
</reference>
<comment type="function">
    <text evidence="5">Catalyzes the conversion of N-formimidoyl-L-glutamate to L-glutamate and formamide.</text>
</comment>
<evidence type="ECO:0000256" key="3">
    <source>
        <dbReference type="ARBA" id="ARBA00022808"/>
    </source>
</evidence>
<feature type="binding site" evidence="5 7">
    <location>
        <position position="162"/>
    </location>
    <ligand>
        <name>Mn(2+)</name>
        <dbReference type="ChEBI" id="CHEBI:29035"/>
        <label>1</label>
    </ligand>
</feature>
<proteinExistence type="inferred from homology"/>
<evidence type="ECO:0000256" key="8">
    <source>
        <dbReference type="PROSITE-ProRule" id="PRU00742"/>
    </source>
</evidence>
<dbReference type="GO" id="GO:0030145">
    <property type="term" value="F:manganese ion binding"/>
    <property type="evidence" value="ECO:0007669"/>
    <property type="project" value="UniProtKB-UniRule"/>
</dbReference>
<name>A0A109ULJ4_9GAMM</name>
<feature type="binding site" evidence="5">
    <location>
        <position position="164"/>
    </location>
    <ligand>
        <name>Mn(2+)</name>
        <dbReference type="ChEBI" id="CHEBI:29035"/>
        <label>2</label>
    </ligand>
</feature>
<gene>
    <name evidence="5 10" type="primary">hutG</name>
    <name evidence="10" type="ORF">LOKO_01570</name>
</gene>
<keyword evidence="11" id="KW-1185">Reference proteome</keyword>
<evidence type="ECO:0000256" key="7">
    <source>
        <dbReference type="PIRSR" id="PIRSR036979-1"/>
    </source>
</evidence>
<dbReference type="PIRSF" id="PIRSF036979">
    <property type="entry name" value="Arginase"/>
    <property type="match status" value="1"/>
</dbReference>
<evidence type="ECO:0000256" key="4">
    <source>
        <dbReference type="ARBA" id="ARBA00023211"/>
    </source>
</evidence>
<keyword evidence="2 5" id="KW-0378">Hydrolase</keyword>
<dbReference type="InterPro" id="IPR005923">
    <property type="entry name" value="HutG"/>
</dbReference>
<feature type="binding site" evidence="5">
    <location>
        <position position="260"/>
    </location>
    <ligand>
        <name>Mn(2+)</name>
        <dbReference type="ChEBI" id="CHEBI:29035"/>
        <label>2</label>
    </ligand>
</feature>
<evidence type="ECO:0000313" key="11">
    <source>
        <dbReference type="Proteomes" id="UP000063387"/>
    </source>
</evidence>
<comment type="catalytic activity">
    <reaction evidence="5">
        <text>N-formimidoyl-L-glutamate + H2O = formamide + L-glutamate</text>
        <dbReference type="Rhea" id="RHEA:22492"/>
        <dbReference type="ChEBI" id="CHEBI:15377"/>
        <dbReference type="ChEBI" id="CHEBI:16397"/>
        <dbReference type="ChEBI" id="CHEBI:29985"/>
        <dbReference type="ChEBI" id="CHEBI:58928"/>
        <dbReference type="EC" id="3.5.3.8"/>
    </reaction>
</comment>
<evidence type="ECO:0000256" key="5">
    <source>
        <dbReference type="HAMAP-Rule" id="MF_00737"/>
    </source>
</evidence>
<dbReference type="KEGG" id="hco:LOKO_01570"/>
<feature type="binding site" evidence="5">
    <location>
        <position position="162"/>
    </location>
    <ligand>
        <name>Mn(2+)</name>
        <dbReference type="ChEBI" id="CHEBI:29035"/>
        <label>2</label>
    </ligand>
</feature>
<accession>A0A109ULJ4</accession>
<evidence type="ECO:0000256" key="6">
    <source>
        <dbReference type="NCBIfam" id="TIGR01227"/>
    </source>
</evidence>
<evidence type="ECO:0000256" key="2">
    <source>
        <dbReference type="ARBA" id="ARBA00022801"/>
    </source>
</evidence>
<feature type="binding site" evidence="5 7">
    <location>
        <position position="166"/>
    </location>
    <ligand>
        <name>Mn(2+)</name>
        <dbReference type="ChEBI" id="CHEBI:29035"/>
        <label>1</label>
    </ligand>
</feature>
<dbReference type="PRINTS" id="PR00116">
    <property type="entry name" value="ARGINASE"/>
</dbReference>
<dbReference type="EMBL" id="CP014226">
    <property type="protein sequence ID" value="AMD00638.1"/>
    <property type="molecule type" value="Genomic_DNA"/>
</dbReference>
<dbReference type="PROSITE" id="PS51409">
    <property type="entry name" value="ARGINASE_2"/>
    <property type="match status" value="1"/>
</dbReference>